<evidence type="ECO:0000313" key="7">
    <source>
        <dbReference type="EMBL" id="TXF89593.1"/>
    </source>
</evidence>
<dbReference type="AlphaFoldDB" id="A0A5C7FFI6"/>
<sequence>MNLMVPELRGILARFFCPAGLVLLGTVAFLTSCNTTKYLADNEELLVKNTIRLVDPKSIDNRGDVAYQLSTLSRQQPNDNFLFLFPREYFYLDNSKPRDTTRIDRFLRNTLGQEPAIYKDSLSRVSTDDMASYLRRLGYFKATAYHEADRNRRRKVKLIYHVEAGHRFLIDSVRFSSPEPILDSLLQLTLEDSELKTGTPLDLNKFDREKSRISRFLRNRGFAYFSGAYFDELEIDTFRRSGYADVFLSILPPQRENAYQRFRVGEITVYTDFSPIAPGGSYLLDTTINNVRFLSNEPGFRVRPELLRKSIFMEQGEYHNRDDLEKTNLSLNGLGIYRFVRINQKIDTLKPDVINYQIQLTPSDKMSLGADLDFNYTNRNGGIGANNLLGLSVSPSFQNRNVFGGAELLVTSLRAGTEINPQVRRRRSGGNLFFNTVDLSANVSLYLPRFRDFGLYGFFNKIPSPFGKRVVSDNFLSQLQERASTRYSIGYEYLLIRDFYAYTLFNARLGYDFNRSQTTNYRINHFAIDVLEPVIEPAFQTILEDSEFLRNSIGEQYFFSLLFRNLEYTRNGRSDVRGRSLSFNGNFEIAGAELSLINDLFNAFSEIDETFTPKDGATFAKYALASADLRYLKKYTPLTSFAARFLVSAGRPFGGSEAVPYVKQFFSGGANSMRAWQPRALGPGGYVDPLSLDTDNNLRLFQTGDLRMELNLEYRFPIAGFFKGALFADIGNIWTLDSLADRPGSQFLLSKRAAPDGSFVHQPFYRQLAVGAGSGLRIDLSYFIFRLDVALPLRYNYPQDGDGEPLVRDGSDIPESAYWRRFNSFGFSDLTFQLGLGYPF</sequence>
<proteinExistence type="predicted"/>
<dbReference type="EMBL" id="VOXD01000013">
    <property type="protein sequence ID" value="TXF89593.1"/>
    <property type="molecule type" value="Genomic_DNA"/>
</dbReference>
<dbReference type="RefSeq" id="WP_147930667.1">
    <property type="nucleotide sequence ID" value="NZ_VOXD01000013.1"/>
</dbReference>
<evidence type="ECO:0000256" key="3">
    <source>
        <dbReference type="ARBA" id="ARBA00022729"/>
    </source>
</evidence>
<dbReference type="PANTHER" id="PTHR12815">
    <property type="entry name" value="SORTING AND ASSEMBLY MACHINERY SAMM50 PROTEIN FAMILY MEMBER"/>
    <property type="match status" value="1"/>
</dbReference>
<comment type="subcellular location">
    <subcellularLocation>
        <location evidence="1">Membrane</location>
    </subcellularLocation>
</comment>
<name>A0A5C7FFI6_9BACT</name>
<evidence type="ECO:0000256" key="1">
    <source>
        <dbReference type="ARBA" id="ARBA00004370"/>
    </source>
</evidence>
<keyword evidence="8" id="KW-1185">Reference proteome</keyword>
<evidence type="ECO:0000256" key="5">
    <source>
        <dbReference type="ARBA" id="ARBA00023237"/>
    </source>
</evidence>
<evidence type="ECO:0000259" key="6">
    <source>
        <dbReference type="Pfam" id="PF01103"/>
    </source>
</evidence>
<dbReference type="InterPro" id="IPR000184">
    <property type="entry name" value="Bac_surfAg_D15"/>
</dbReference>
<keyword evidence="5" id="KW-0998">Cell outer membrane</keyword>
<dbReference type="Gene3D" id="2.40.160.50">
    <property type="entry name" value="membrane protein fhac: a member of the omp85/tpsb transporter family"/>
    <property type="match status" value="1"/>
</dbReference>
<feature type="domain" description="Bacterial surface antigen (D15)" evidence="6">
    <location>
        <begin position="483"/>
        <end position="837"/>
    </location>
</feature>
<protein>
    <submittedName>
        <fullName evidence="7">BamA/TamA family outer membrane protein</fullName>
    </submittedName>
</protein>
<gene>
    <name evidence="7" type="ORF">FUA23_10355</name>
</gene>
<evidence type="ECO:0000313" key="8">
    <source>
        <dbReference type="Proteomes" id="UP000321907"/>
    </source>
</evidence>
<dbReference type="Gene3D" id="3.10.20.310">
    <property type="entry name" value="membrane protein fhac"/>
    <property type="match status" value="1"/>
</dbReference>
<dbReference type="InterPro" id="IPR039910">
    <property type="entry name" value="D15-like"/>
</dbReference>
<evidence type="ECO:0000256" key="4">
    <source>
        <dbReference type="ARBA" id="ARBA00023136"/>
    </source>
</evidence>
<keyword evidence="3" id="KW-0732">Signal</keyword>
<accession>A0A5C7FFI6</accession>
<comment type="caution">
    <text evidence="7">The sequence shown here is derived from an EMBL/GenBank/DDBJ whole genome shotgun (WGS) entry which is preliminary data.</text>
</comment>
<keyword evidence="2" id="KW-0812">Transmembrane</keyword>
<evidence type="ECO:0000256" key="2">
    <source>
        <dbReference type="ARBA" id="ARBA00022692"/>
    </source>
</evidence>
<dbReference type="Proteomes" id="UP000321907">
    <property type="component" value="Unassembled WGS sequence"/>
</dbReference>
<organism evidence="7 8">
    <name type="scientific">Neolewinella aurantiaca</name>
    <dbReference type="NCBI Taxonomy" id="2602767"/>
    <lineage>
        <taxon>Bacteria</taxon>
        <taxon>Pseudomonadati</taxon>
        <taxon>Bacteroidota</taxon>
        <taxon>Saprospiria</taxon>
        <taxon>Saprospirales</taxon>
        <taxon>Lewinellaceae</taxon>
        <taxon>Neolewinella</taxon>
    </lineage>
</organism>
<dbReference type="PANTHER" id="PTHR12815:SF47">
    <property type="entry name" value="TRANSLOCATION AND ASSEMBLY MODULE SUBUNIT TAMA"/>
    <property type="match status" value="1"/>
</dbReference>
<reference evidence="7 8" key="1">
    <citation type="submission" date="2019-08" db="EMBL/GenBank/DDBJ databases">
        <title>Lewinella sp. strain SSH13 Genome sequencing and assembly.</title>
        <authorList>
            <person name="Kim I."/>
        </authorList>
    </citation>
    <scope>NUCLEOTIDE SEQUENCE [LARGE SCALE GENOMIC DNA]</scope>
    <source>
        <strain evidence="7 8">SSH13</strain>
    </source>
</reference>
<keyword evidence="4" id="KW-0472">Membrane</keyword>
<dbReference type="GO" id="GO:0019867">
    <property type="term" value="C:outer membrane"/>
    <property type="evidence" value="ECO:0007669"/>
    <property type="project" value="InterPro"/>
</dbReference>
<dbReference type="OrthoDB" id="9814535at2"/>
<dbReference type="Pfam" id="PF01103">
    <property type="entry name" value="Omp85"/>
    <property type="match status" value="1"/>
</dbReference>